<reference evidence="3 4" key="1">
    <citation type="journal article" date="2014" name="Am. J. Bot.">
        <title>Genome assembly and annotation for red clover (Trifolium pratense; Fabaceae).</title>
        <authorList>
            <person name="Istvanek J."/>
            <person name="Jaros M."/>
            <person name="Krenek A."/>
            <person name="Repkova J."/>
        </authorList>
    </citation>
    <scope>NUCLEOTIDE SEQUENCE [LARGE SCALE GENOMIC DNA]</scope>
    <source>
        <strain evidence="4">cv. Tatra</strain>
        <tissue evidence="3">Young leaves</tissue>
    </source>
</reference>
<dbReference type="InterPro" id="IPR006566">
    <property type="entry name" value="FBD"/>
</dbReference>
<organism evidence="3 4">
    <name type="scientific">Trifolium pratense</name>
    <name type="common">Red clover</name>
    <dbReference type="NCBI Taxonomy" id="57577"/>
    <lineage>
        <taxon>Eukaryota</taxon>
        <taxon>Viridiplantae</taxon>
        <taxon>Streptophyta</taxon>
        <taxon>Embryophyta</taxon>
        <taxon>Tracheophyta</taxon>
        <taxon>Spermatophyta</taxon>
        <taxon>Magnoliopsida</taxon>
        <taxon>eudicotyledons</taxon>
        <taxon>Gunneridae</taxon>
        <taxon>Pentapetalae</taxon>
        <taxon>rosids</taxon>
        <taxon>fabids</taxon>
        <taxon>Fabales</taxon>
        <taxon>Fabaceae</taxon>
        <taxon>Papilionoideae</taxon>
        <taxon>50 kb inversion clade</taxon>
        <taxon>NPAAA clade</taxon>
        <taxon>Hologalegina</taxon>
        <taxon>IRL clade</taxon>
        <taxon>Trifolieae</taxon>
        <taxon>Trifolium</taxon>
    </lineage>
</organism>
<dbReference type="InterPro" id="IPR055411">
    <property type="entry name" value="LRR_FXL15/At3g58940/PEG3-like"/>
</dbReference>
<feature type="domain" description="F-box" evidence="1">
    <location>
        <begin position="8"/>
        <end position="47"/>
    </location>
</feature>
<dbReference type="Pfam" id="PF08387">
    <property type="entry name" value="FBD"/>
    <property type="match status" value="1"/>
</dbReference>
<dbReference type="CDD" id="cd22160">
    <property type="entry name" value="F-box_AtFBL13-like"/>
    <property type="match status" value="1"/>
</dbReference>
<dbReference type="InterPro" id="IPR050232">
    <property type="entry name" value="FBL13/AtMIF1-like"/>
</dbReference>
<dbReference type="InterPro" id="IPR001810">
    <property type="entry name" value="F-box_dom"/>
</dbReference>
<dbReference type="EMBL" id="ASHM01016314">
    <property type="protein sequence ID" value="PNX98124.1"/>
    <property type="molecule type" value="Genomic_DNA"/>
</dbReference>
<evidence type="ECO:0000313" key="3">
    <source>
        <dbReference type="EMBL" id="PNX98124.1"/>
    </source>
</evidence>
<comment type="caution">
    <text evidence="3">The sequence shown here is derived from an EMBL/GenBank/DDBJ whole genome shotgun (WGS) entry which is preliminary data.</text>
</comment>
<dbReference type="Pfam" id="PF24758">
    <property type="entry name" value="LRR_At5g56370"/>
    <property type="match status" value="1"/>
</dbReference>
<dbReference type="STRING" id="57577.A0A2K3N552"/>
<dbReference type="Gene3D" id="1.20.1280.50">
    <property type="match status" value="1"/>
</dbReference>
<dbReference type="Pfam" id="PF00646">
    <property type="entry name" value="F-box"/>
    <property type="match status" value="1"/>
</dbReference>
<dbReference type="Gene3D" id="3.80.10.10">
    <property type="entry name" value="Ribonuclease Inhibitor"/>
    <property type="match status" value="1"/>
</dbReference>
<evidence type="ECO:0000313" key="4">
    <source>
        <dbReference type="Proteomes" id="UP000236291"/>
    </source>
</evidence>
<feature type="domain" description="FBD" evidence="2">
    <location>
        <begin position="322"/>
        <end position="389"/>
    </location>
</feature>
<dbReference type="InterPro" id="IPR036047">
    <property type="entry name" value="F-box-like_dom_sf"/>
</dbReference>
<dbReference type="SUPFAM" id="SSF81383">
    <property type="entry name" value="F-box domain"/>
    <property type="match status" value="1"/>
</dbReference>
<reference evidence="3 4" key="2">
    <citation type="journal article" date="2017" name="Front. Plant Sci.">
        <title>Gene Classification and Mining of Molecular Markers Useful in Red Clover (Trifolium pratense) Breeding.</title>
        <authorList>
            <person name="Istvanek J."/>
            <person name="Dluhosova J."/>
            <person name="Dluhos P."/>
            <person name="Patkova L."/>
            <person name="Nedelnik J."/>
            <person name="Repkova J."/>
        </authorList>
    </citation>
    <scope>NUCLEOTIDE SEQUENCE [LARGE SCALE GENOMIC DNA]</scope>
    <source>
        <strain evidence="4">cv. Tatra</strain>
        <tissue evidence="3">Young leaves</tissue>
    </source>
</reference>
<protein>
    <submittedName>
        <fullName evidence="3">F-box/LRR-repeat protein</fullName>
    </submittedName>
</protein>
<dbReference type="ExpressionAtlas" id="A0A2K3N552">
    <property type="expression patterns" value="baseline"/>
</dbReference>
<dbReference type="SMART" id="SM00256">
    <property type="entry name" value="FBOX"/>
    <property type="match status" value="1"/>
</dbReference>
<name>A0A2K3N552_TRIPR</name>
<evidence type="ECO:0000259" key="2">
    <source>
        <dbReference type="SMART" id="SM00579"/>
    </source>
</evidence>
<gene>
    <name evidence="3" type="ORF">L195_g021366</name>
</gene>
<dbReference type="Proteomes" id="UP000236291">
    <property type="component" value="Unassembled WGS sequence"/>
</dbReference>
<dbReference type="SMART" id="SM00579">
    <property type="entry name" value="FBD"/>
    <property type="match status" value="1"/>
</dbReference>
<accession>A0A2K3N552</accession>
<sequence length="394" mass="45617">MADIVSTLPDAILCHILSFLETKQSVATTILSKRWKYLWRSVPVLDLGRSAVTDQNAYIRFIDFVYSVLLFRDPALPIQKFKLIFGYHIHQIVRPYYPMDTITKWVDFVVQRRVEYIDLHVDLHVGTEYLPKLPISILTCNTLVVLKLVCFNVVELFSPVALPSLKTLHLDNIMFPELRDFMLFLVGCPILEDLSTFDVAFDSEESLTCDEWKSFCLTNLTTADIDCYCNHFPLKAVHNVSSLRLQIDQENCRNDFIHTFHNLTKLDLFCSSLHYNWKLVIEVLKHCPKLQKLHLNEVELEEGLWTRNDDNENWVDPDFVPQCLSLHLRTCYISSFFGLHGTELMLAKYILKNAKVLQTMNIWNSGQPEIKQQLSSSPVASATCKLTVYYVPCK</sequence>
<dbReference type="AlphaFoldDB" id="A0A2K3N552"/>
<dbReference type="InterPro" id="IPR053781">
    <property type="entry name" value="F-box_AtFBL13-like"/>
</dbReference>
<dbReference type="PANTHER" id="PTHR31900:SF34">
    <property type="entry name" value="EMB|CAB62440.1-RELATED"/>
    <property type="match status" value="1"/>
</dbReference>
<dbReference type="PANTHER" id="PTHR31900">
    <property type="entry name" value="F-BOX/RNI SUPERFAMILY PROTEIN-RELATED"/>
    <property type="match status" value="1"/>
</dbReference>
<dbReference type="InterPro" id="IPR032675">
    <property type="entry name" value="LRR_dom_sf"/>
</dbReference>
<dbReference type="SUPFAM" id="SSF52058">
    <property type="entry name" value="L domain-like"/>
    <property type="match status" value="1"/>
</dbReference>
<evidence type="ECO:0000259" key="1">
    <source>
        <dbReference type="SMART" id="SM00256"/>
    </source>
</evidence>
<proteinExistence type="predicted"/>